<dbReference type="InterPro" id="IPR013783">
    <property type="entry name" value="Ig-like_fold"/>
</dbReference>
<reference evidence="1 2" key="1">
    <citation type="submission" date="2017-03" db="EMBL/GenBank/DDBJ databases">
        <title>Paenibacillus larvae genome sequencing.</title>
        <authorList>
            <person name="Dingman D.W."/>
        </authorList>
    </citation>
    <scope>NUCLEOTIDE SEQUENCE [LARGE SCALE GENOMIC DNA]</scope>
    <source>
        <strain evidence="1 2">SAG 10367</strain>
        <plasmid evidence="2">pplp3</plasmid>
    </source>
</reference>
<protein>
    <recommendedName>
        <fullName evidence="3">Fibronectin type-III domain-containing protein</fullName>
    </recommendedName>
</protein>
<evidence type="ECO:0000313" key="2">
    <source>
        <dbReference type="Proteomes" id="UP000192727"/>
    </source>
</evidence>
<geneLocation type="plasmid" evidence="2">
    <name>pplp3</name>
</geneLocation>
<gene>
    <name evidence="1" type="ORF">B7C51_25270</name>
</gene>
<name>A0A1V0V016_9BACL</name>
<dbReference type="Proteomes" id="UP000192727">
    <property type="component" value="Plasmid pPLP3"/>
</dbReference>
<sequence>MATLSGSCDSNGTITWTISGLGNPANQYDGFSVTTSDGKSTKWTATSVNTGSHTLDWTYNHGCGMAITGRGTAIWDGVSYSVGSATVYTPSCPIKPSGTPVVSATPWYSGGKHYVNISWYGVTAYAFDIYINGWYIASPTKSSYTAEVHSGDYFLYNVAIIPYNKSGSYITYGNTGTTTFRSLDKTPPTITSWYAQASDIGNTSVRMYVTATDSGSGMNGFNFYLDGKAYGPTIYNNGSGYFFTFDGLSPDTSYTFGVIAFDQQLNYSAMQKYTIKTKANVRPQDFSWSTSKLIGQKFNLTANEWNQFINRINEFRAYKNINKFNFTAVSRGRYLRQVITMKLLML</sequence>
<dbReference type="Gene3D" id="2.60.40.10">
    <property type="entry name" value="Immunoglobulins"/>
    <property type="match status" value="1"/>
</dbReference>
<evidence type="ECO:0008006" key="3">
    <source>
        <dbReference type="Google" id="ProtNLM"/>
    </source>
</evidence>
<proteinExistence type="predicted"/>
<dbReference type="AlphaFoldDB" id="A0A1V0V016"/>
<dbReference type="EMBL" id="CP020558">
    <property type="protein sequence ID" value="ARF70784.1"/>
    <property type="molecule type" value="Genomic_DNA"/>
</dbReference>
<evidence type="ECO:0000313" key="1">
    <source>
        <dbReference type="EMBL" id="ARF70784.1"/>
    </source>
</evidence>
<dbReference type="RefSeq" id="WP_083041765.1">
    <property type="nucleotide sequence ID" value="NZ_CP020558.1"/>
</dbReference>
<organism evidence="1 2">
    <name type="scientific">Paenibacillus larvae subsp. pulvifaciens</name>
    <dbReference type="NCBI Taxonomy" id="1477"/>
    <lineage>
        <taxon>Bacteria</taxon>
        <taxon>Bacillati</taxon>
        <taxon>Bacillota</taxon>
        <taxon>Bacilli</taxon>
        <taxon>Bacillales</taxon>
        <taxon>Paenibacillaceae</taxon>
        <taxon>Paenibacillus</taxon>
    </lineage>
</organism>
<keyword evidence="1" id="KW-0614">Plasmid</keyword>
<accession>A0A1V0V016</accession>